<evidence type="ECO:0000313" key="8">
    <source>
        <dbReference type="Proteomes" id="UP000030752"/>
    </source>
</evidence>
<feature type="compositionally biased region" description="Gly residues" evidence="5">
    <location>
        <begin position="413"/>
        <end position="429"/>
    </location>
</feature>
<dbReference type="Pfam" id="PF00018">
    <property type="entry name" value="SH3_1"/>
    <property type="match status" value="1"/>
</dbReference>
<feature type="region of interest" description="Disordered" evidence="5">
    <location>
        <begin position="1"/>
        <end position="37"/>
    </location>
</feature>
<dbReference type="InterPro" id="IPR036028">
    <property type="entry name" value="SH3-like_dom_sf"/>
</dbReference>
<dbReference type="InterPro" id="IPR046982">
    <property type="entry name" value="BIN3/RVS161-like"/>
</dbReference>
<feature type="domain" description="SH3" evidence="6">
    <location>
        <begin position="320"/>
        <end position="381"/>
    </location>
</feature>
<proteinExistence type="predicted"/>
<gene>
    <name evidence="7" type="ORF">HMPREF1541_10643</name>
</gene>
<dbReference type="VEuPathDB" id="FungiDB:HMPREF1541_10643"/>
<dbReference type="PANTHER" id="PTHR47174:SF3">
    <property type="entry name" value="BRIDGING INTEGRATOR 3"/>
    <property type="match status" value="1"/>
</dbReference>
<dbReference type="SMART" id="SM00326">
    <property type="entry name" value="SH3"/>
    <property type="match status" value="1"/>
</dbReference>
<dbReference type="PANTHER" id="PTHR47174">
    <property type="entry name" value="BRIDGING INTEGRATOR 3"/>
    <property type="match status" value="1"/>
</dbReference>
<sequence>FKKQRPSSTSANDYQQLQPEEAAAGKDFRDEVTQAASPAPLSAITVHTGTKVWETRLLQDYTVAEAHAADAVVTSLIPRQLMPPMQRTIGITNPSIQRTNREADKEIEDLLEEMTTTTPDEIQIFLDAQRYRQRSALPGVPAWFNDEYNFNGGDPQNTENWERKPIAQDEEIKILPHTRFAYEPVEENQASLVDLLAQEGGRWVWRYETGHRRDYFVGEKKVLQYFVKPRAEPDSQPETFETVVAKQWISREVLTSHDYRFREYGEGGYAITGKLSPEQVKELHEASSWRMENLLRRLAKGPQDTAAQSQDSSDQKQDLEPVMLVTALFAFKAVEDDDLSFEQGDILELVGSPKMSDGWWRAKIGERNGLIPSNYVKLLKDGDETAFEGGTGQPQKIPVYGQSTQGKDTRGKGTQGKGTQGKGIQGKGTQGKDTRGQDTWGQVTRGKDTRRPKLSNDPSFGTS</sequence>
<dbReference type="eggNOG" id="ENOG502RS7S">
    <property type="taxonomic scope" value="Eukaryota"/>
</dbReference>
<dbReference type="GO" id="GO:0051666">
    <property type="term" value="P:actin cortical patch localization"/>
    <property type="evidence" value="ECO:0007669"/>
    <property type="project" value="InterPro"/>
</dbReference>
<dbReference type="Proteomes" id="UP000030752">
    <property type="component" value="Unassembled WGS sequence"/>
</dbReference>
<keyword evidence="2 4" id="KW-0728">SH3 domain</keyword>
<evidence type="ECO:0000259" key="6">
    <source>
        <dbReference type="PROSITE" id="PS50002"/>
    </source>
</evidence>
<reference evidence="7 8" key="1">
    <citation type="submission" date="2013-03" db="EMBL/GenBank/DDBJ databases">
        <title>The Genome Sequence of Phialophora europaea CBS 101466.</title>
        <authorList>
            <consortium name="The Broad Institute Genomics Platform"/>
            <person name="Cuomo C."/>
            <person name="de Hoog S."/>
            <person name="Gorbushina A."/>
            <person name="Walker B."/>
            <person name="Young S.K."/>
            <person name="Zeng Q."/>
            <person name="Gargeya S."/>
            <person name="Fitzgerald M."/>
            <person name="Haas B."/>
            <person name="Abouelleil A."/>
            <person name="Allen A.W."/>
            <person name="Alvarado L."/>
            <person name="Arachchi H.M."/>
            <person name="Berlin A.M."/>
            <person name="Chapman S.B."/>
            <person name="Gainer-Dewar J."/>
            <person name="Goldberg J."/>
            <person name="Griggs A."/>
            <person name="Gujja S."/>
            <person name="Hansen M."/>
            <person name="Howarth C."/>
            <person name="Imamovic A."/>
            <person name="Ireland A."/>
            <person name="Larimer J."/>
            <person name="McCowan C."/>
            <person name="Murphy C."/>
            <person name="Pearson M."/>
            <person name="Poon T.W."/>
            <person name="Priest M."/>
            <person name="Roberts A."/>
            <person name="Saif S."/>
            <person name="Shea T."/>
            <person name="Sisk P."/>
            <person name="Sykes S."/>
            <person name="Wortman J."/>
            <person name="Nusbaum C."/>
            <person name="Birren B."/>
        </authorList>
    </citation>
    <scope>NUCLEOTIDE SEQUENCE [LARGE SCALE GENOMIC DNA]</scope>
    <source>
        <strain evidence="7 8">CBS 101466</strain>
    </source>
</reference>
<feature type="non-terminal residue" evidence="7">
    <location>
        <position position="1"/>
    </location>
</feature>
<evidence type="ECO:0000256" key="3">
    <source>
        <dbReference type="ARBA" id="ARBA00022490"/>
    </source>
</evidence>
<evidence type="ECO:0000313" key="7">
    <source>
        <dbReference type="EMBL" id="ETN44093.1"/>
    </source>
</evidence>
<dbReference type="SUPFAM" id="SSF50044">
    <property type="entry name" value="SH3-domain"/>
    <property type="match status" value="1"/>
</dbReference>
<keyword evidence="3" id="KW-0963">Cytoplasm</keyword>
<keyword evidence="8" id="KW-1185">Reference proteome</keyword>
<dbReference type="Gene3D" id="2.30.30.40">
    <property type="entry name" value="SH3 Domains"/>
    <property type="match status" value="1"/>
</dbReference>
<dbReference type="HOGENOM" id="CLU_591295_0_0_1"/>
<dbReference type="STRING" id="1220924.W2S7R8"/>
<dbReference type="PROSITE" id="PS50002">
    <property type="entry name" value="SH3"/>
    <property type="match status" value="1"/>
</dbReference>
<dbReference type="PRINTS" id="PR00452">
    <property type="entry name" value="SH3DOMAIN"/>
</dbReference>
<dbReference type="GO" id="GO:0006897">
    <property type="term" value="P:endocytosis"/>
    <property type="evidence" value="ECO:0007669"/>
    <property type="project" value="InterPro"/>
</dbReference>
<evidence type="ECO:0000256" key="1">
    <source>
        <dbReference type="ARBA" id="ARBA00004496"/>
    </source>
</evidence>
<dbReference type="InterPro" id="IPR001452">
    <property type="entry name" value="SH3_domain"/>
</dbReference>
<dbReference type="AlphaFoldDB" id="W2S7R8"/>
<dbReference type="RefSeq" id="XP_008713535.1">
    <property type="nucleotide sequence ID" value="XM_008715313.1"/>
</dbReference>
<dbReference type="GO" id="GO:0015629">
    <property type="term" value="C:actin cytoskeleton"/>
    <property type="evidence" value="ECO:0007669"/>
    <property type="project" value="TreeGrafter"/>
</dbReference>
<dbReference type="OrthoDB" id="6129702at2759"/>
<evidence type="ECO:0000256" key="4">
    <source>
        <dbReference type="PROSITE-ProRule" id="PRU00192"/>
    </source>
</evidence>
<dbReference type="GO" id="GO:0005737">
    <property type="term" value="C:cytoplasm"/>
    <property type="evidence" value="ECO:0007669"/>
    <property type="project" value="UniProtKB-SubCell"/>
</dbReference>
<name>W2S7R8_CYPE1</name>
<comment type="subcellular location">
    <subcellularLocation>
        <location evidence="1">Cytoplasm</location>
    </subcellularLocation>
</comment>
<dbReference type="InParanoid" id="W2S7R8"/>
<accession>W2S7R8</accession>
<feature type="compositionally biased region" description="Polar residues" evidence="5">
    <location>
        <begin position="1"/>
        <end position="18"/>
    </location>
</feature>
<feature type="region of interest" description="Disordered" evidence="5">
    <location>
        <begin position="386"/>
        <end position="463"/>
    </location>
</feature>
<feature type="compositionally biased region" description="Basic and acidic residues" evidence="5">
    <location>
        <begin position="23"/>
        <end position="32"/>
    </location>
</feature>
<evidence type="ECO:0000256" key="2">
    <source>
        <dbReference type="ARBA" id="ARBA00022443"/>
    </source>
</evidence>
<dbReference type="GeneID" id="19977982"/>
<dbReference type="EMBL" id="KI635846">
    <property type="protein sequence ID" value="ETN44093.1"/>
    <property type="molecule type" value="Genomic_DNA"/>
</dbReference>
<organism evidence="7 8">
    <name type="scientific">Cyphellophora europaea (strain CBS 101466)</name>
    <name type="common">Phialophora europaea</name>
    <dbReference type="NCBI Taxonomy" id="1220924"/>
    <lineage>
        <taxon>Eukaryota</taxon>
        <taxon>Fungi</taxon>
        <taxon>Dikarya</taxon>
        <taxon>Ascomycota</taxon>
        <taxon>Pezizomycotina</taxon>
        <taxon>Eurotiomycetes</taxon>
        <taxon>Chaetothyriomycetidae</taxon>
        <taxon>Chaetothyriales</taxon>
        <taxon>Cyphellophoraceae</taxon>
        <taxon>Cyphellophora</taxon>
    </lineage>
</organism>
<evidence type="ECO:0000256" key="5">
    <source>
        <dbReference type="SAM" id="MobiDB-lite"/>
    </source>
</evidence>
<protein>
    <recommendedName>
        <fullName evidence="6">SH3 domain-containing protein</fullName>
    </recommendedName>
</protein>